<comment type="subunit">
    <text evidence="3">Interacts (via N-terminus) with spn-A/Rad51.</text>
</comment>
<dbReference type="CDD" id="cd18000">
    <property type="entry name" value="DEXHc_ERCC6"/>
    <property type="match status" value="1"/>
</dbReference>
<protein>
    <recommendedName>
        <fullName evidence="4">DNA repair and recombination protein RAD54-like</fullName>
    </recommendedName>
    <alternativeName>
        <fullName evidence="17">Protein okra</fullName>
    </alternativeName>
</protein>
<feature type="compositionally biased region" description="Basic and acidic residues" evidence="19">
    <location>
        <begin position="1367"/>
        <end position="1379"/>
    </location>
</feature>
<evidence type="ECO:0000256" key="3">
    <source>
        <dbReference type="ARBA" id="ARBA00011467"/>
    </source>
</evidence>
<evidence type="ECO:0000256" key="15">
    <source>
        <dbReference type="ARBA" id="ARBA00023306"/>
    </source>
</evidence>
<feature type="region of interest" description="Disordered" evidence="19">
    <location>
        <begin position="1113"/>
        <end position="1167"/>
    </location>
</feature>
<dbReference type="CDD" id="cd22254">
    <property type="entry name" value="CSB_WHD"/>
    <property type="match status" value="1"/>
</dbReference>
<feature type="compositionally biased region" description="Polar residues" evidence="19">
    <location>
        <begin position="258"/>
        <end position="269"/>
    </location>
</feature>
<dbReference type="Pfam" id="PF25875">
    <property type="entry name" value="WHD_Rad26_CSB"/>
    <property type="match status" value="1"/>
</dbReference>
<evidence type="ECO:0000256" key="13">
    <source>
        <dbReference type="ARBA" id="ARBA00023204"/>
    </source>
</evidence>
<feature type="region of interest" description="Disordered" evidence="19">
    <location>
        <begin position="1609"/>
        <end position="1634"/>
    </location>
</feature>
<dbReference type="SMART" id="SM00490">
    <property type="entry name" value="HELICc"/>
    <property type="match status" value="1"/>
</dbReference>
<dbReference type="EMBL" id="GDRN01078415">
    <property type="protein sequence ID" value="JAI62588.1"/>
    <property type="molecule type" value="Transcribed_RNA"/>
</dbReference>
<feature type="compositionally biased region" description="Polar residues" evidence="19">
    <location>
        <begin position="423"/>
        <end position="433"/>
    </location>
</feature>
<keyword evidence="6" id="KW-0547">Nucleotide-binding</keyword>
<keyword evidence="9" id="KW-0378">Hydrolase</keyword>
<dbReference type="InterPro" id="IPR049730">
    <property type="entry name" value="SNF2/RAD54-like_C"/>
</dbReference>
<keyword evidence="5" id="KW-0132">Cell division</keyword>
<dbReference type="InterPro" id="IPR001650">
    <property type="entry name" value="Helicase_C-like"/>
</dbReference>
<evidence type="ECO:0000256" key="2">
    <source>
        <dbReference type="ARBA" id="ARBA00007025"/>
    </source>
</evidence>
<keyword evidence="15" id="KW-0131">Cell cycle</keyword>
<dbReference type="InterPro" id="IPR027417">
    <property type="entry name" value="P-loop_NTPase"/>
</dbReference>
<feature type="compositionally biased region" description="Basic residues" evidence="19">
    <location>
        <begin position="1391"/>
        <end position="1414"/>
    </location>
</feature>
<dbReference type="PANTHER" id="PTHR45629:SF7">
    <property type="entry name" value="DNA EXCISION REPAIR PROTEIN ERCC-6-RELATED"/>
    <property type="match status" value="1"/>
</dbReference>
<sequence length="1712" mass="194908">MECSAVSLPLEPRSSSADFAENLLEDKNIHAKNEVVTFMDDGANHENVINEVQNQKEDENNQVHAGFFADDPQSQGYNTTGSNGGSSQHSSVDQTSRDLRAQEDELRELGIDVVDQVSLERRVEAAVDKAVATHARRQKLQILKKEIKDIRMESKSAENKMLALKNRLTGMQQRVVDPRMYFRVEEDMNSKAQQLKTLREREKFLEQKLASAETNAEELDDLELEEGEILEEEEETQEIDMKDNSEREKLIREGQMTPFGTTSNASKTVSFPRPSKIYTEKHLSVGKKDSTLKSKTEIISCGEMTLFGTILEPADTSNRLSDTQSGAIGKFEQYLQDQFNRQKQHNGSSKDVSCKKSSGDPSYGFPKKRRKKLKEYVGVYDNGNDNHDNLNFSKNQGKAKKSNKKDPLKKHILHPKKRRTEKVSLTVTSTLESDQLKLPPRRLLSEHVSFEGSDSEYSDNQERDSDYFPSDYDCADVIESENDENFESENIGEKRKYILKIRNKKKVEGSDEMSSEDDVPRVKKKNRKSKDDGNIADYMKRVETWKKERLKKKQDKILKGEDLDSEEEEEQGYEQFTGGYKVPLLVWNKLYKYQKTCVRWLWELHSQGCGGILGDEMGLGKTIQIISFLVGLSYSGLSYRRQRWNGLGPTLVVCPATVLHQWVKEFHTWWPPFRVAVLHESGSFTGTRPALISNINSHSGILVTSYTGVRDQLETLLQYDWHYIILDEGHKIRNPEAQITVALKRFQTPHRLILSGSPIQNSLKELWSLFDFVFPGKLGTLPVFLQQFAVPITQGGYANATKLEVQTAFKCASMLRDTINPFLLRRMKNDVRSHLSLPDKNEQVLFCSLSDEQRKIYSEYIAGDQVKAIMGGRAKVFVGLINLRKICNHPDLYTGGPVGENTTWNSGLQPELRYGWWSRSGKMHVLRSILQLWSSQGHRVLLFTQSRQMMCILEKFLMDESYSYLKMDGTTTVASRQPLINKFNSDPSYFVFLLTTRVGGLGVNLTGADRVVIYDPDWNPSTDSQARERAWRIGQLRHVTIYRLLMAGTIEEKIYHRQIFKQFLTNRVLKDPKQQRFFKTNDLYELFSLTEGEKEKTESSAIFAGTGSEIKLGVKKKQSEQSEKKKTDPHRNRETCDKVEVSSLPKGRVFTNNPTSKTQNKSHEKKKSIAMSVENVDKNSAQVGLNQVEKMKELAKLISKKIGSTKKLQDKPIDSIHLDSSHKEEGNTDDKSLDSSLKGEGKDDDKTSSNILPNEDMEVKMSENNVDEEKPGTFTVKDFIISKPSAVENIADMKPVAETETSCTKGLTFTSLSLSCEEVSHHQGKEKRSTKLANVDKCLEKAEEKSNPSGSILFKALSIGNYERERNKAQEMHSDKIKINSDLNTEQIRNSNKHKKKYKDKSKEKHKEHHKKGKKFEGMRIEYLAKKRKYKKTEEEEMEEKELSKSQDQYVLEKLFRKSGIHGALSHDAIMNNSDPDYLLVEGEAERVAKEALKAVRASRARCFRPQPIESKPLSLGKSTLKFGKNKSQIFKEVSYVGGSKMKDGSHKEQKIPMFSGGFEEEIKVNTDVKDGGESKLNTPLCNEQGVGSSGILSSSQLLSRMRQRNKGIALDSENEEEDDYDPDYPSTAPVDEESLEPEIQENIDLLADIRNFVAFQAEVDGQATTQEIISRFQERLPASQTPFFKALLTQICDFHRDNSGRGIWSLKGEFR</sequence>
<evidence type="ECO:0000256" key="6">
    <source>
        <dbReference type="ARBA" id="ARBA00022741"/>
    </source>
</evidence>
<feature type="compositionally biased region" description="Polar residues" evidence="19">
    <location>
        <begin position="336"/>
        <end position="351"/>
    </location>
</feature>
<feature type="compositionally biased region" description="Polar residues" evidence="19">
    <location>
        <begin position="1150"/>
        <end position="1159"/>
    </location>
</feature>
<comment type="similarity">
    <text evidence="2">Belongs to the SNF2/RAD54 helicase family.</text>
</comment>
<keyword evidence="7" id="KW-0227">DNA damage</keyword>
<evidence type="ECO:0000256" key="1">
    <source>
        <dbReference type="ARBA" id="ARBA00004123"/>
    </source>
</evidence>
<feature type="region of interest" description="Disordered" evidence="19">
    <location>
        <begin position="252"/>
        <end position="273"/>
    </location>
</feature>
<dbReference type="InterPro" id="IPR000330">
    <property type="entry name" value="SNF2_N"/>
</dbReference>
<feature type="region of interest" description="Disordered" evidence="19">
    <location>
        <begin position="1367"/>
        <end position="1414"/>
    </location>
</feature>
<dbReference type="EMBL" id="GDRN01078416">
    <property type="protein sequence ID" value="JAI62587.1"/>
    <property type="molecule type" value="Transcribed_RNA"/>
</dbReference>
<dbReference type="Gene3D" id="3.40.50.10810">
    <property type="entry name" value="Tandem AAA-ATPase domain"/>
    <property type="match status" value="1"/>
</dbReference>
<dbReference type="InterPro" id="IPR014001">
    <property type="entry name" value="Helicase_ATP-bd"/>
</dbReference>
<comment type="function">
    <text evidence="16">Involved in mitotic DNA repair and meiotic recombination. Functions in the recombinational DNA repair pathway. Essential for interhomolog gene conversion (GC), but may have a less important role in intersister GC than spn-A/Rad51. In the presence of DNA, spn-A/Rad51 enhances the ATPase activity of okr/Rad54.</text>
</comment>
<reference evidence="22" key="1">
    <citation type="submission" date="2015-09" db="EMBL/GenBank/DDBJ databases">
        <title>Scylla olivacea transcriptome.</title>
        <authorList>
            <person name="Ikhwanuddin M."/>
        </authorList>
    </citation>
    <scope>NUCLEOTIDE SEQUENCE</scope>
</reference>
<keyword evidence="14" id="KW-0539">Nucleus</keyword>
<dbReference type="CDD" id="cd18793">
    <property type="entry name" value="SF2_C_SNF"/>
    <property type="match status" value="1"/>
</dbReference>
<keyword evidence="13" id="KW-0234">DNA repair</keyword>
<dbReference type="SMART" id="SM00487">
    <property type="entry name" value="DEXDc"/>
    <property type="match status" value="1"/>
</dbReference>
<dbReference type="Pfam" id="PF00271">
    <property type="entry name" value="Helicase_C"/>
    <property type="match status" value="1"/>
</dbReference>
<feature type="region of interest" description="Disordered" evidence="19">
    <location>
        <begin position="53"/>
        <end position="97"/>
    </location>
</feature>
<evidence type="ECO:0000313" key="22">
    <source>
        <dbReference type="EMBL" id="JAI62587.1"/>
    </source>
</evidence>
<evidence type="ECO:0000256" key="17">
    <source>
        <dbReference type="ARBA" id="ARBA00029956"/>
    </source>
</evidence>
<evidence type="ECO:0000259" key="21">
    <source>
        <dbReference type="PROSITE" id="PS51194"/>
    </source>
</evidence>
<keyword evidence="18" id="KW-0175">Coiled coil</keyword>
<evidence type="ECO:0000256" key="16">
    <source>
        <dbReference type="ARBA" id="ARBA00024776"/>
    </source>
</evidence>
<feature type="domain" description="Helicase C-terminal" evidence="21">
    <location>
        <begin position="925"/>
        <end position="1084"/>
    </location>
</feature>
<keyword evidence="10" id="KW-0347">Helicase</keyword>
<dbReference type="GO" id="GO:0051301">
    <property type="term" value="P:cell division"/>
    <property type="evidence" value="ECO:0007669"/>
    <property type="project" value="UniProtKB-KW"/>
</dbReference>
<evidence type="ECO:0000256" key="5">
    <source>
        <dbReference type="ARBA" id="ARBA00022618"/>
    </source>
</evidence>
<feature type="compositionally biased region" description="Polar residues" evidence="19">
    <location>
        <begin position="1381"/>
        <end position="1390"/>
    </location>
</feature>
<feature type="compositionally biased region" description="Basic and acidic residues" evidence="19">
    <location>
        <begin position="1207"/>
        <end position="1247"/>
    </location>
</feature>
<dbReference type="InterPro" id="IPR038718">
    <property type="entry name" value="SNF2-like_sf"/>
</dbReference>
<evidence type="ECO:0000256" key="9">
    <source>
        <dbReference type="ARBA" id="ARBA00022801"/>
    </source>
</evidence>
<evidence type="ECO:0000259" key="20">
    <source>
        <dbReference type="PROSITE" id="PS51192"/>
    </source>
</evidence>
<evidence type="ECO:0000256" key="7">
    <source>
        <dbReference type="ARBA" id="ARBA00022763"/>
    </source>
</evidence>
<dbReference type="PANTHER" id="PTHR45629">
    <property type="entry name" value="SNF2/RAD54 FAMILY MEMBER"/>
    <property type="match status" value="1"/>
</dbReference>
<feature type="region of interest" description="Disordered" evidence="19">
    <location>
        <begin position="336"/>
        <end position="472"/>
    </location>
</feature>
<comment type="subcellular location">
    <subcellularLocation>
        <location evidence="1">Nucleus</location>
    </subcellularLocation>
</comment>
<evidence type="ECO:0000256" key="11">
    <source>
        <dbReference type="ARBA" id="ARBA00022840"/>
    </source>
</evidence>
<dbReference type="Gene3D" id="3.40.50.300">
    <property type="entry name" value="P-loop containing nucleotide triphosphate hydrolases"/>
    <property type="match status" value="1"/>
</dbReference>
<dbReference type="InterPro" id="IPR050496">
    <property type="entry name" value="SNF2_RAD54_helicase_repair"/>
</dbReference>
<dbReference type="GO" id="GO:0005524">
    <property type="term" value="F:ATP binding"/>
    <property type="evidence" value="ECO:0007669"/>
    <property type="project" value="InterPro"/>
</dbReference>
<feature type="compositionally biased region" description="Basic and acidic residues" evidence="19">
    <location>
        <begin position="1117"/>
        <end position="1140"/>
    </location>
</feature>
<dbReference type="GO" id="GO:0016787">
    <property type="term" value="F:hydrolase activity"/>
    <property type="evidence" value="ECO:0007669"/>
    <property type="project" value="UniProtKB-KW"/>
</dbReference>
<name>A0A0P4WMS3_SCYOL</name>
<evidence type="ECO:0000256" key="4">
    <source>
        <dbReference type="ARBA" id="ARBA00015341"/>
    </source>
</evidence>
<dbReference type="GO" id="GO:0006283">
    <property type="term" value="P:transcription-coupled nucleotide-excision repair"/>
    <property type="evidence" value="ECO:0007669"/>
    <property type="project" value="TreeGrafter"/>
</dbReference>
<feature type="region of interest" description="Disordered" evidence="19">
    <location>
        <begin position="507"/>
        <end position="533"/>
    </location>
</feature>
<dbReference type="Pfam" id="PF00176">
    <property type="entry name" value="SNF2-rel_dom"/>
    <property type="match status" value="1"/>
</dbReference>
<dbReference type="GO" id="GO:0005634">
    <property type="term" value="C:nucleus"/>
    <property type="evidence" value="ECO:0007669"/>
    <property type="project" value="TreeGrafter"/>
</dbReference>
<evidence type="ECO:0000256" key="12">
    <source>
        <dbReference type="ARBA" id="ARBA00023125"/>
    </source>
</evidence>
<evidence type="ECO:0000256" key="10">
    <source>
        <dbReference type="ARBA" id="ARBA00022806"/>
    </source>
</evidence>
<organism evidence="22">
    <name type="scientific">Scylla olivacea</name>
    <name type="common">Orange mud crab</name>
    <name type="synonym">Cancer olivacea</name>
    <dbReference type="NCBI Taxonomy" id="85551"/>
    <lineage>
        <taxon>Eukaryota</taxon>
        <taxon>Metazoa</taxon>
        <taxon>Ecdysozoa</taxon>
        <taxon>Arthropoda</taxon>
        <taxon>Crustacea</taxon>
        <taxon>Multicrustacea</taxon>
        <taxon>Malacostraca</taxon>
        <taxon>Eumalacostraca</taxon>
        <taxon>Eucarida</taxon>
        <taxon>Decapoda</taxon>
        <taxon>Pleocyemata</taxon>
        <taxon>Brachyura</taxon>
        <taxon>Eubrachyura</taxon>
        <taxon>Portunoidea</taxon>
        <taxon>Portunidae</taxon>
        <taxon>Portuninae</taxon>
        <taxon>Scylla</taxon>
    </lineage>
</organism>
<keyword evidence="11" id="KW-0067">ATP-binding</keyword>
<accession>A0A0P4WMS3</accession>
<feature type="coiled-coil region" evidence="18">
    <location>
        <begin position="140"/>
        <end position="235"/>
    </location>
</feature>
<evidence type="ECO:0000256" key="19">
    <source>
        <dbReference type="SAM" id="MobiDB-lite"/>
    </source>
</evidence>
<feature type="compositionally biased region" description="Basic and acidic residues" evidence="19">
    <location>
        <begin position="1257"/>
        <end position="1270"/>
    </location>
</feature>
<dbReference type="PROSITE" id="PS51194">
    <property type="entry name" value="HELICASE_CTER"/>
    <property type="match status" value="1"/>
</dbReference>
<keyword evidence="8" id="KW-0498">Mitosis</keyword>
<evidence type="ECO:0000256" key="8">
    <source>
        <dbReference type="ARBA" id="ARBA00022776"/>
    </source>
</evidence>
<feature type="compositionally biased region" description="Acidic residues" evidence="19">
    <location>
        <begin position="1613"/>
        <end position="1623"/>
    </location>
</feature>
<dbReference type="FunFam" id="3.40.50.10810:FF:000042">
    <property type="entry name" value="SNF2 family helicase-like protein"/>
    <property type="match status" value="1"/>
</dbReference>
<evidence type="ECO:0000256" key="14">
    <source>
        <dbReference type="ARBA" id="ARBA00023242"/>
    </source>
</evidence>
<proteinExistence type="inferred from homology"/>
<dbReference type="GO" id="GO:0008094">
    <property type="term" value="F:ATP-dependent activity, acting on DNA"/>
    <property type="evidence" value="ECO:0007669"/>
    <property type="project" value="TreeGrafter"/>
</dbReference>
<evidence type="ECO:0000256" key="18">
    <source>
        <dbReference type="SAM" id="Coils"/>
    </source>
</evidence>
<dbReference type="PROSITE" id="PS51192">
    <property type="entry name" value="HELICASE_ATP_BIND_1"/>
    <property type="match status" value="1"/>
</dbReference>
<feature type="compositionally biased region" description="Low complexity" evidence="19">
    <location>
        <begin position="74"/>
        <end position="91"/>
    </location>
</feature>
<feature type="region of interest" description="Disordered" evidence="19">
    <location>
        <begin position="1204"/>
        <end position="1270"/>
    </location>
</feature>
<feature type="compositionally biased region" description="Basic residues" evidence="19">
    <location>
        <begin position="397"/>
        <end position="420"/>
    </location>
</feature>
<dbReference type="SUPFAM" id="SSF52540">
    <property type="entry name" value="P-loop containing nucleoside triphosphate hydrolases"/>
    <property type="match status" value="2"/>
</dbReference>
<keyword evidence="12" id="KW-0238">DNA-binding</keyword>
<feature type="domain" description="Helicase ATP-binding" evidence="20">
    <location>
        <begin position="602"/>
        <end position="776"/>
    </location>
</feature>
<dbReference type="InterPro" id="IPR058951">
    <property type="entry name" value="WHD_Rad26_CSB-like"/>
</dbReference>